<proteinExistence type="predicted"/>
<name>A0A9W9PHB3_9EURO</name>
<evidence type="ECO:0000313" key="2">
    <source>
        <dbReference type="EMBL" id="KAJ5246859.1"/>
    </source>
</evidence>
<reference evidence="2" key="2">
    <citation type="journal article" date="2023" name="IMA Fungus">
        <title>Comparative genomic study of the Penicillium genus elucidates a diverse pangenome and 15 lateral gene transfer events.</title>
        <authorList>
            <person name="Petersen C."/>
            <person name="Sorensen T."/>
            <person name="Nielsen M.R."/>
            <person name="Sondergaard T.E."/>
            <person name="Sorensen J.L."/>
            <person name="Fitzpatrick D.A."/>
            <person name="Frisvad J.C."/>
            <person name="Nielsen K.L."/>
        </authorList>
    </citation>
    <scope>NUCLEOTIDE SEQUENCE</scope>
    <source>
        <strain evidence="2">IBT 19713</strain>
    </source>
</reference>
<dbReference type="Proteomes" id="UP001150941">
    <property type="component" value="Unassembled WGS sequence"/>
</dbReference>
<feature type="transmembrane region" description="Helical" evidence="1">
    <location>
        <begin position="125"/>
        <end position="145"/>
    </location>
</feature>
<evidence type="ECO:0000313" key="3">
    <source>
        <dbReference type="Proteomes" id="UP001150941"/>
    </source>
</evidence>
<evidence type="ECO:0000256" key="1">
    <source>
        <dbReference type="SAM" id="Phobius"/>
    </source>
</evidence>
<sequence>MTSSVFSRLNFISHEAEHIATLSYSITTGFSMPDKIIDAALAEVKRTSDISQDVLKSGAYLYPPKGRTRRHDPYLEQRLTSVQGIFYFAAHKDLWKPFRARAGATISLGLGVTSAMFFFTYVPQMAVMAITSGPLAAISAGVLVLSESSTITNLLARSFLVEEALIDTFDGTLVARGQESLVAEGRQLKPNSGGMDAIARLGKAISRPFTKMSPQSLFRSLLYLPLNLIPMVGTVLYITAQGRRIGPKLHARYFQLKGWNSRQQDEWLAKHKAAYTGYENFHTT</sequence>
<comment type="caution">
    <text evidence="2">The sequence shown here is derived from an EMBL/GenBank/DDBJ whole genome shotgun (WGS) entry which is preliminary data.</text>
</comment>
<dbReference type="GO" id="GO:0005628">
    <property type="term" value="C:prospore membrane"/>
    <property type="evidence" value="ECO:0007669"/>
    <property type="project" value="TreeGrafter"/>
</dbReference>
<keyword evidence="1" id="KW-0472">Membrane</keyword>
<dbReference type="GO" id="GO:0005619">
    <property type="term" value="C:ascospore wall"/>
    <property type="evidence" value="ECO:0007669"/>
    <property type="project" value="TreeGrafter"/>
</dbReference>
<dbReference type="EMBL" id="JAPQKS010000002">
    <property type="protein sequence ID" value="KAJ5246859.1"/>
    <property type="molecule type" value="Genomic_DNA"/>
</dbReference>
<keyword evidence="3" id="KW-1185">Reference proteome</keyword>
<dbReference type="AlphaFoldDB" id="A0A9W9PHB3"/>
<dbReference type="InterPro" id="IPR052786">
    <property type="entry name" value="Spore_wall_assembly"/>
</dbReference>
<feature type="transmembrane region" description="Helical" evidence="1">
    <location>
        <begin position="221"/>
        <end position="240"/>
    </location>
</feature>
<accession>A0A9W9PHB3</accession>
<dbReference type="GeneID" id="83198442"/>
<dbReference type="RefSeq" id="XP_058334280.1">
    <property type="nucleotide sequence ID" value="XM_058471139.1"/>
</dbReference>
<keyword evidence="1" id="KW-1133">Transmembrane helix</keyword>
<dbReference type="PANTHER" id="PTHR34292">
    <property type="entry name" value="OUTER SPORE WALL PROTEIN LDS1"/>
    <property type="match status" value="1"/>
</dbReference>
<dbReference type="OrthoDB" id="10012223at2759"/>
<dbReference type="GO" id="GO:0005811">
    <property type="term" value="C:lipid droplet"/>
    <property type="evidence" value="ECO:0007669"/>
    <property type="project" value="TreeGrafter"/>
</dbReference>
<protein>
    <submittedName>
        <fullName evidence="2">Uncharacterized protein</fullName>
    </submittedName>
</protein>
<organism evidence="2 3">
    <name type="scientific">Penicillium chermesinum</name>
    <dbReference type="NCBI Taxonomy" id="63820"/>
    <lineage>
        <taxon>Eukaryota</taxon>
        <taxon>Fungi</taxon>
        <taxon>Dikarya</taxon>
        <taxon>Ascomycota</taxon>
        <taxon>Pezizomycotina</taxon>
        <taxon>Eurotiomycetes</taxon>
        <taxon>Eurotiomycetidae</taxon>
        <taxon>Eurotiales</taxon>
        <taxon>Aspergillaceae</taxon>
        <taxon>Penicillium</taxon>
    </lineage>
</organism>
<feature type="transmembrane region" description="Helical" evidence="1">
    <location>
        <begin position="102"/>
        <end position="119"/>
    </location>
</feature>
<dbReference type="PANTHER" id="PTHR34292:SF2">
    <property type="entry name" value="OUTER SPORE WALL PROTEIN LDS1"/>
    <property type="match status" value="1"/>
</dbReference>
<keyword evidence="1" id="KW-0812">Transmembrane</keyword>
<gene>
    <name evidence="2" type="ORF">N7468_001842</name>
</gene>
<reference evidence="2" key="1">
    <citation type="submission" date="2022-11" db="EMBL/GenBank/DDBJ databases">
        <authorList>
            <person name="Petersen C."/>
        </authorList>
    </citation>
    <scope>NUCLEOTIDE SEQUENCE</scope>
    <source>
        <strain evidence="2">IBT 19713</strain>
    </source>
</reference>